<keyword evidence="1" id="KW-0175">Coiled coil</keyword>
<dbReference type="AlphaFoldDB" id="A0A6M1PQP9"/>
<feature type="transmembrane region" description="Helical" evidence="2">
    <location>
        <begin position="121"/>
        <end position="147"/>
    </location>
</feature>
<feature type="transmembrane region" description="Helical" evidence="2">
    <location>
        <begin position="167"/>
        <end position="189"/>
    </location>
</feature>
<gene>
    <name evidence="3" type="ORF">G5B47_24715</name>
</gene>
<feature type="coiled-coil region" evidence="1">
    <location>
        <begin position="191"/>
        <end position="218"/>
    </location>
</feature>
<evidence type="ECO:0000313" key="4">
    <source>
        <dbReference type="Proteomes" id="UP000480151"/>
    </source>
</evidence>
<sequence>MGFWKNVTTFGAAGRIERKEEEFEDLRERYESLYEQMENKRHEVNAILQEVIKIKVKAVKSLSKINQISKNLKGREREYIFREIGSDFESVNFNQINSTVSAGQVALNATKGISAGVGSALGAWALVSTLGTASTGTAIAGLSGAAATNATLAWFGGGALAAGGGGIAAGTAVLGGIVAVPALILMGAFSHVQASKKIKQIEQEMHKILKAMDQIEANLLNMRLIQDRAAELIPSIEKARIVFIGELKRTHRELNRLFGLVNLIRWFRSKVLKKSYYTGDDLKKIAYIGGIATDFATLIDTPIFEGEAAV</sequence>
<dbReference type="RefSeq" id="WP_165104093.1">
    <property type="nucleotide sequence ID" value="NZ_JAAKGU010000020.1"/>
</dbReference>
<organism evidence="3 4">
    <name type="scientific">Paenibacillus apii</name>
    <dbReference type="NCBI Taxonomy" id="1850370"/>
    <lineage>
        <taxon>Bacteria</taxon>
        <taxon>Bacillati</taxon>
        <taxon>Bacillota</taxon>
        <taxon>Bacilli</taxon>
        <taxon>Bacillales</taxon>
        <taxon>Paenibacillaceae</taxon>
        <taxon>Paenibacillus</taxon>
    </lineage>
</organism>
<proteinExistence type="predicted"/>
<accession>A0A6M1PQP9</accession>
<reference evidence="3 4" key="1">
    <citation type="submission" date="2020-02" db="EMBL/GenBank/DDBJ databases">
        <authorList>
            <person name="Gao J."/>
            <person name="Sun J."/>
        </authorList>
    </citation>
    <scope>NUCLEOTIDE SEQUENCE [LARGE SCALE GENOMIC DNA]</scope>
    <source>
        <strain evidence="3 4">7124</strain>
    </source>
</reference>
<evidence type="ECO:0000256" key="1">
    <source>
        <dbReference type="SAM" id="Coils"/>
    </source>
</evidence>
<name>A0A6M1PQP9_9BACL</name>
<comment type="caution">
    <text evidence="3">The sequence shown here is derived from an EMBL/GenBank/DDBJ whole genome shotgun (WGS) entry which is preliminary data.</text>
</comment>
<keyword evidence="2" id="KW-1133">Transmembrane helix</keyword>
<protein>
    <submittedName>
        <fullName evidence="3">Uncharacterized protein</fullName>
    </submittedName>
</protein>
<dbReference type="Proteomes" id="UP000480151">
    <property type="component" value="Unassembled WGS sequence"/>
</dbReference>
<dbReference type="EMBL" id="JAAKGU010000020">
    <property type="protein sequence ID" value="NGM85606.1"/>
    <property type="molecule type" value="Genomic_DNA"/>
</dbReference>
<evidence type="ECO:0000313" key="3">
    <source>
        <dbReference type="EMBL" id="NGM85606.1"/>
    </source>
</evidence>
<keyword evidence="4" id="KW-1185">Reference proteome</keyword>
<keyword evidence="2" id="KW-0812">Transmembrane</keyword>
<keyword evidence="2" id="KW-0472">Membrane</keyword>
<evidence type="ECO:0000256" key="2">
    <source>
        <dbReference type="SAM" id="Phobius"/>
    </source>
</evidence>
<feature type="coiled-coil region" evidence="1">
    <location>
        <begin position="16"/>
        <end position="50"/>
    </location>
</feature>